<dbReference type="Pfam" id="PF00892">
    <property type="entry name" value="EamA"/>
    <property type="match status" value="1"/>
</dbReference>
<feature type="domain" description="EamA" evidence="2">
    <location>
        <begin position="2"/>
        <end position="63"/>
    </location>
</feature>
<feature type="transmembrane region" description="Helical" evidence="1">
    <location>
        <begin position="23"/>
        <end position="40"/>
    </location>
</feature>
<dbReference type="InterPro" id="IPR037185">
    <property type="entry name" value="EmrE-like"/>
</dbReference>
<dbReference type="Proteomes" id="UP000235015">
    <property type="component" value="Unassembled WGS sequence"/>
</dbReference>
<evidence type="ECO:0000313" key="3">
    <source>
        <dbReference type="EMBL" id="PLX63267.1"/>
    </source>
</evidence>
<reference evidence="3 4" key="1">
    <citation type="submission" date="2017-11" db="EMBL/GenBank/DDBJ databases">
        <title>Genome-resolved metagenomics identifies genetic mobility, metabolic interactions, and unexpected diversity in perchlorate-reducing communities.</title>
        <authorList>
            <person name="Barnum T.P."/>
            <person name="Figueroa I.A."/>
            <person name="Carlstrom C.I."/>
            <person name="Lucas L.N."/>
            <person name="Engelbrektson A.L."/>
            <person name="Coates J.D."/>
        </authorList>
    </citation>
    <scope>NUCLEOTIDE SEQUENCE [LARGE SCALE GENOMIC DNA]</scope>
    <source>
        <strain evidence="3">BM301</strain>
    </source>
</reference>
<dbReference type="InterPro" id="IPR000620">
    <property type="entry name" value="EamA_dom"/>
</dbReference>
<keyword evidence="1" id="KW-0472">Membrane</keyword>
<dbReference type="EMBL" id="PKUN01000002">
    <property type="protein sequence ID" value="PLX63267.1"/>
    <property type="molecule type" value="Genomic_DNA"/>
</dbReference>
<proteinExistence type="predicted"/>
<comment type="caution">
    <text evidence="3">The sequence shown here is derived from an EMBL/GenBank/DDBJ whole genome shotgun (WGS) entry which is preliminary data.</text>
</comment>
<evidence type="ECO:0000259" key="2">
    <source>
        <dbReference type="Pfam" id="PF00892"/>
    </source>
</evidence>
<dbReference type="SUPFAM" id="SSF103481">
    <property type="entry name" value="Multidrug resistance efflux transporter EmrE"/>
    <property type="match status" value="1"/>
</dbReference>
<keyword evidence="1" id="KW-0812">Transmembrane</keyword>
<protein>
    <recommendedName>
        <fullName evidence="2">EamA domain-containing protein</fullName>
    </recommendedName>
</protein>
<feature type="transmembrane region" description="Helical" evidence="1">
    <location>
        <begin position="49"/>
        <end position="67"/>
    </location>
</feature>
<evidence type="ECO:0000256" key="1">
    <source>
        <dbReference type="SAM" id="Phobius"/>
    </source>
</evidence>
<name>A0A2N6D0S6_9GAMM</name>
<sequence>MTTLPLVCFAAAANRLPLSRIGVLHYLAPSITFLLAICVYNEPFGSHQMATLGFVWLALALSSWEGWRHQRKT</sequence>
<dbReference type="GO" id="GO:0016020">
    <property type="term" value="C:membrane"/>
    <property type="evidence" value="ECO:0007669"/>
    <property type="project" value="InterPro"/>
</dbReference>
<dbReference type="AlphaFoldDB" id="A0A2N6D0S6"/>
<keyword evidence="1" id="KW-1133">Transmembrane helix</keyword>
<organism evidence="3 4">
    <name type="scientific">Sedimenticola selenatireducens</name>
    <dbReference type="NCBI Taxonomy" id="191960"/>
    <lineage>
        <taxon>Bacteria</taxon>
        <taxon>Pseudomonadati</taxon>
        <taxon>Pseudomonadota</taxon>
        <taxon>Gammaproteobacteria</taxon>
        <taxon>Chromatiales</taxon>
        <taxon>Sedimenticolaceae</taxon>
        <taxon>Sedimenticola</taxon>
    </lineage>
</organism>
<dbReference type="RefSeq" id="WP_273437871.1">
    <property type="nucleotide sequence ID" value="NZ_CBDUFW010000048.1"/>
</dbReference>
<accession>A0A2N6D0S6</accession>
<gene>
    <name evidence="3" type="ORF">C0630_03750</name>
</gene>
<dbReference type="STRING" id="1111735.GCA_000428045_01392"/>
<evidence type="ECO:0000313" key="4">
    <source>
        <dbReference type="Proteomes" id="UP000235015"/>
    </source>
</evidence>